<evidence type="ECO:0000256" key="2">
    <source>
        <dbReference type="ARBA" id="ARBA00023136"/>
    </source>
</evidence>
<keyword evidence="5" id="KW-1185">Reference proteome</keyword>
<dbReference type="AlphaFoldDB" id="A0A1G8J722"/>
<dbReference type="EMBL" id="FNCN01000041">
    <property type="protein sequence ID" value="SDI27044.1"/>
    <property type="molecule type" value="Genomic_DNA"/>
</dbReference>
<dbReference type="STRING" id="504805.SAMN05421505_14147"/>
<dbReference type="PANTHER" id="PTHR37042:SF4">
    <property type="entry name" value="OUTER MEMBRANE PROTEIN RV1973"/>
    <property type="match status" value="1"/>
</dbReference>
<dbReference type="PANTHER" id="PTHR37042">
    <property type="entry name" value="OUTER MEMBRANE PROTEIN RV1973"/>
    <property type="match status" value="1"/>
</dbReference>
<dbReference type="OrthoDB" id="3395172at2"/>
<comment type="subcellular location">
    <subcellularLocation>
        <location evidence="1">Membrane</location>
    </subcellularLocation>
</comment>
<evidence type="ECO:0000313" key="5">
    <source>
        <dbReference type="Proteomes" id="UP000198923"/>
    </source>
</evidence>
<dbReference type="RefSeq" id="WP_093174922.1">
    <property type="nucleotide sequence ID" value="NZ_FNCN01000041.1"/>
</dbReference>
<dbReference type="GO" id="GO:0016020">
    <property type="term" value="C:membrane"/>
    <property type="evidence" value="ECO:0007669"/>
    <property type="project" value="UniProtKB-SubCell"/>
</dbReference>
<keyword evidence="3" id="KW-1133">Transmembrane helix</keyword>
<feature type="transmembrane region" description="Helical" evidence="3">
    <location>
        <begin position="7"/>
        <end position="30"/>
    </location>
</feature>
<keyword evidence="3" id="KW-0812">Transmembrane</keyword>
<protein>
    <submittedName>
        <fullName evidence="4">Mce-associated membrane protein</fullName>
    </submittedName>
</protein>
<organism evidence="4 5">
    <name type="scientific">Sinosporangium album</name>
    <dbReference type="NCBI Taxonomy" id="504805"/>
    <lineage>
        <taxon>Bacteria</taxon>
        <taxon>Bacillati</taxon>
        <taxon>Actinomycetota</taxon>
        <taxon>Actinomycetes</taxon>
        <taxon>Streptosporangiales</taxon>
        <taxon>Streptosporangiaceae</taxon>
        <taxon>Sinosporangium</taxon>
    </lineage>
</organism>
<sequence>MRSGRVGLVILAALGTLIVVLALLAVWLWWRLSDAQEAADTRAGALRAAGLHAVNMLSVSHTSVDDDIKRALGSSTGKAREEFAQSSASLRKTTLDNKVRQDGVLRATGLVSSDGRTATVLVVADSLVSREGSKAAPETRYFRWSVEVTKVGESWLVSDMVPVS</sequence>
<evidence type="ECO:0000256" key="3">
    <source>
        <dbReference type="SAM" id="Phobius"/>
    </source>
</evidence>
<keyword evidence="2 3" id="KW-0472">Membrane</keyword>
<proteinExistence type="predicted"/>
<evidence type="ECO:0000313" key="4">
    <source>
        <dbReference type="EMBL" id="SDI27044.1"/>
    </source>
</evidence>
<dbReference type="Proteomes" id="UP000198923">
    <property type="component" value="Unassembled WGS sequence"/>
</dbReference>
<name>A0A1G8J722_9ACTN</name>
<accession>A0A1G8J722</accession>
<reference evidence="4 5" key="1">
    <citation type="submission" date="2016-10" db="EMBL/GenBank/DDBJ databases">
        <authorList>
            <person name="de Groot N.N."/>
        </authorList>
    </citation>
    <scope>NUCLEOTIDE SEQUENCE [LARGE SCALE GENOMIC DNA]</scope>
    <source>
        <strain evidence="4 5">CPCC 201354</strain>
    </source>
</reference>
<evidence type="ECO:0000256" key="1">
    <source>
        <dbReference type="ARBA" id="ARBA00004370"/>
    </source>
</evidence>
<gene>
    <name evidence="4" type="ORF">SAMN05421505_14147</name>
</gene>